<dbReference type="EMBL" id="MU006810">
    <property type="protein sequence ID" value="KAF2635100.1"/>
    <property type="molecule type" value="Genomic_DNA"/>
</dbReference>
<feature type="transmembrane region" description="Helical" evidence="1">
    <location>
        <begin position="12"/>
        <end position="30"/>
    </location>
</feature>
<keyword evidence="1" id="KW-0472">Membrane</keyword>
<reference evidence="2" key="1">
    <citation type="journal article" date="2020" name="Stud. Mycol.">
        <title>101 Dothideomycetes genomes: a test case for predicting lifestyles and emergence of pathogens.</title>
        <authorList>
            <person name="Haridas S."/>
            <person name="Albert R."/>
            <person name="Binder M."/>
            <person name="Bloem J."/>
            <person name="Labutti K."/>
            <person name="Salamov A."/>
            <person name="Andreopoulos B."/>
            <person name="Baker S."/>
            <person name="Barry K."/>
            <person name="Bills G."/>
            <person name="Bluhm B."/>
            <person name="Cannon C."/>
            <person name="Castanera R."/>
            <person name="Culley D."/>
            <person name="Daum C."/>
            <person name="Ezra D."/>
            <person name="Gonzalez J."/>
            <person name="Henrissat B."/>
            <person name="Kuo A."/>
            <person name="Liang C."/>
            <person name="Lipzen A."/>
            <person name="Lutzoni F."/>
            <person name="Magnuson J."/>
            <person name="Mondo S."/>
            <person name="Nolan M."/>
            <person name="Ohm R."/>
            <person name="Pangilinan J."/>
            <person name="Park H.-J."/>
            <person name="Ramirez L."/>
            <person name="Alfaro M."/>
            <person name="Sun H."/>
            <person name="Tritt A."/>
            <person name="Yoshinaga Y."/>
            <person name="Zwiers L.-H."/>
            <person name="Turgeon B."/>
            <person name="Goodwin S."/>
            <person name="Spatafora J."/>
            <person name="Crous P."/>
            <person name="Grigoriev I."/>
        </authorList>
    </citation>
    <scope>NUCLEOTIDE SEQUENCE</scope>
    <source>
        <strain evidence="2">CBS 473.64</strain>
    </source>
</reference>
<proteinExistence type="predicted"/>
<name>A0A6A6RIH7_9PLEO</name>
<keyword evidence="3" id="KW-1185">Reference proteome</keyword>
<evidence type="ECO:0000313" key="2">
    <source>
        <dbReference type="EMBL" id="KAF2635100.1"/>
    </source>
</evidence>
<sequence>MPDSESNTNTAFLVLFGILSLLFAIAGLHYKDSLCCLLCRSLLQSWSHTQVTAQDELDVEVGIGDGAPEQGLKGAHELQPRLLLPWYLGGSSEELTPH</sequence>
<keyword evidence="1" id="KW-1133">Transmembrane helix</keyword>
<organism evidence="2 3">
    <name type="scientific">Massarina eburnea CBS 473.64</name>
    <dbReference type="NCBI Taxonomy" id="1395130"/>
    <lineage>
        <taxon>Eukaryota</taxon>
        <taxon>Fungi</taxon>
        <taxon>Dikarya</taxon>
        <taxon>Ascomycota</taxon>
        <taxon>Pezizomycotina</taxon>
        <taxon>Dothideomycetes</taxon>
        <taxon>Pleosporomycetidae</taxon>
        <taxon>Pleosporales</taxon>
        <taxon>Massarineae</taxon>
        <taxon>Massarinaceae</taxon>
        <taxon>Massarina</taxon>
    </lineage>
</organism>
<gene>
    <name evidence="2" type="ORF">P280DRAFT_198997</name>
</gene>
<keyword evidence="1" id="KW-0812">Transmembrane</keyword>
<dbReference type="Proteomes" id="UP000799753">
    <property type="component" value="Unassembled WGS sequence"/>
</dbReference>
<dbReference type="AlphaFoldDB" id="A0A6A6RIH7"/>
<accession>A0A6A6RIH7</accession>
<protein>
    <submittedName>
        <fullName evidence="2">Uncharacterized protein</fullName>
    </submittedName>
</protein>
<evidence type="ECO:0000313" key="3">
    <source>
        <dbReference type="Proteomes" id="UP000799753"/>
    </source>
</evidence>
<evidence type="ECO:0000256" key="1">
    <source>
        <dbReference type="SAM" id="Phobius"/>
    </source>
</evidence>